<dbReference type="RefSeq" id="WP_345526890.1">
    <property type="nucleotide sequence ID" value="NZ_BAABKN010000014.1"/>
</dbReference>
<evidence type="ECO:0000313" key="5">
    <source>
        <dbReference type="Proteomes" id="UP001499882"/>
    </source>
</evidence>
<keyword evidence="2" id="KW-0503">Monooxygenase</keyword>
<dbReference type="SUPFAM" id="SSF51679">
    <property type="entry name" value="Bacterial luciferase-like"/>
    <property type="match status" value="1"/>
</dbReference>
<accession>A0ABP8YRY5</accession>
<sequence>MYFNCFHLMPYPHLPADFQENYESASLDIPNALYDPKVGSTLYADYIDELVSAEAAGFDGVCVNEHHSSAYGLMPSPNLIAAALVQRTERVKIAVLGNALPVRDHPLRIAEEIAMRDNMSKGRIISGFVRGIGYEYYAQGITPTHSRERFEEAHDLIVKAWTETEPFQWYGKHYEFRYVNVWPRPYQDPHPPIWVPGSGSYESVKWAAQHGYTFLSVFAPTRVQKMWFDSFRKAADEVDRELTSEQIGLSIPTFVAETDEEAHRRARVHMEWLFQIGLRIKREYYFPPGYTSKASLTNMLKSGAKQFAHLSYDDLVKDGYILVGSSNTVAEKLHAMGEDLGFGQLTATMQVGSMGHREALENIARFGAEVIPLFDRAEASA</sequence>
<dbReference type="Gene3D" id="3.20.20.30">
    <property type="entry name" value="Luciferase-like domain"/>
    <property type="match status" value="1"/>
</dbReference>
<dbReference type="InterPro" id="IPR050766">
    <property type="entry name" value="Bact_Lucif_Oxidored"/>
</dbReference>
<evidence type="ECO:0000259" key="3">
    <source>
        <dbReference type="Pfam" id="PF00296"/>
    </source>
</evidence>
<feature type="domain" description="Luciferase-like" evidence="3">
    <location>
        <begin position="44"/>
        <end position="342"/>
    </location>
</feature>
<dbReference type="PANTHER" id="PTHR30137:SF8">
    <property type="entry name" value="BLR5498 PROTEIN"/>
    <property type="match status" value="1"/>
</dbReference>
<evidence type="ECO:0000256" key="1">
    <source>
        <dbReference type="ARBA" id="ARBA00023002"/>
    </source>
</evidence>
<keyword evidence="5" id="KW-1185">Reference proteome</keyword>
<dbReference type="Proteomes" id="UP001499882">
    <property type="component" value="Unassembled WGS sequence"/>
</dbReference>
<proteinExistence type="predicted"/>
<dbReference type="PANTHER" id="PTHR30137">
    <property type="entry name" value="LUCIFERASE-LIKE MONOOXYGENASE"/>
    <property type="match status" value="1"/>
</dbReference>
<keyword evidence="1" id="KW-0560">Oxidoreductase</keyword>
<protein>
    <submittedName>
        <fullName evidence="4">LLM class flavin-dependent oxidoreductase</fullName>
    </submittedName>
</protein>
<dbReference type="InterPro" id="IPR011251">
    <property type="entry name" value="Luciferase-like_dom"/>
</dbReference>
<dbReference type="EMBL" id="BAABKN010000014">
    <property type="protein sequence ID" value="GAA4738089.1"/>
    <property type="molecule type" value="Genomic_DNA"/>
</dbReference>
<gene>
    <name evidence="4" type="ORF">GCM10023350_22730</name>
</gene>
<evidence type="ECO:0000313" key="4">
    <source>
        <dbReference type="EMBL" id="GAA4738089.1"/>
    </source>
</evidence>
<dbReference type="Pfam" id="PF00296">
    <property type="entry name" value="Bac_luciferase"/>
    <property type="match status" value="1"/>
</dbReference>
<name>A0ABP8YRY5_9ACTN</name>
<dbReference type="InterPro" id="IPR036661">
    <property type="entry name" value="Luciferase-like_sf"/>
</dbReference>
<reference evidence="5" key="1">
    <citation type="journal article" date="2019" name="Int. J. Syst. Evol. Microbiol.">
        <title>The Global Catalogue of Microorganisms (GCM) 10K type strain sequencing project: providing services to taxonomists for standard genome sequencing and annotation.</title>
        <authorList>
            <consortium name="The Broad Institute Genomics Platform"/>
            <consortium name="The Broad Institute Genome Sequencing Center for Infectious Disease"/>
            <person name="Wu L."/>
            <person name="Ma J."/>
        </authorList>
    </citation>
    <scope>NUCLEOTIDE SEQUENCE [LARGE SCALE GENOMIC DNA]</scope>
    <source>
        <strain evidence="5">JCM 18532</strain>
    </source>
</reference>
<comment type="caution">
    <text evidence="4">The sequence shown here is derived from an EMBL/GenBank/DDBJ whole genome shotgun (WGS) entry which is preliminary data.</text>
</comment>
<organism evidence="4 5">
    <name type="scientific">Nocardioides endophyticus</name>
    <dbReference type="NCBI Taxonomy" id="1353775"/>
    <lineage>
        <taxon>Bacteria</taxon>
        <taxon>Bacillati</taxon>
        <taxon>Actinomycetota</taxon>
        <taxon>Actinomycetes</taxon>
        <taxon>Propionibacteriales</taxon>
        <taxon>Nocardioidaceae</taxon>
        <taxon>Nocardioides</taxon>
    </lineage>
</organism>
<evidence type="ECO:0000256" key="2">
    <source>
        <dbReference type="ARBA" id="ARBA00023033"/>
    </source>
</evidence>